<reference evidence="1" key="1">
    <citation type="journal article" date="2020" name="Nature">
        <title>Giant virus diversity and host interactions through global metagenomics.</title>
        <authorList>
            <person name="Schulz F."/>
            <person name="Roux S."/>
            <person name="Paez-Espino D."/>
            <person name="Jungbluth S."/>
            <person name="Walsh D.A."/>
            <person name="Denef V.J."/>
            <person name="McMahon K.D."/>
            <person name="Konstantinidis K.T."/>
            <person name="Eloe-Fadrosh E.A."/>
            <person name="Kyrpides N.C."/>
            <person name="Woyke T."/>
        </authorList>
    </citation>
    <scope>NUCLEOTIDE SEQUENCE</scope>
    <source>
        <strain evidence="1">GVMAG-M-3300027708-51</strain>
    </source>
</reference>
<organism evidence="1">
    <name type="scientific">viral metagenome</name>
    <dbReference type="NCBI Taxonomy" id="1070528"/>
    <lineage>
        <taxon>unclassified sequences</taxon>
        <taxon>metagenomes</taxon>
        <taxon>organismal metagenomes</taxon>
    </lineage>
</organism>
<proteinExistence type="predicted"/>
<sequence length="386" mass="38759">MSSTGNVQAYLTSVFRPVYTYTSATSNFTTQLDLSNVNTVTANLVECLRVDVSDSNSNVFVGTNSGVNFLNLQACASNVALGYGTGGLMSNTSNVVAVGINTAAGVTNTSNSVFMGKNVGPGSIGLSACLWLDPTGGGGAGNTSSNTIALGASTGIVGSSNIWIGTNAGNANTGIGNITIGHSIPVMAPTNYLLQVGVGSNVVIAGDMSQNAVAIGKADATMQYIDGAGRVPGLVLDVSGYARIANGLAIGMDPLQSTLDVNGTFRANDGYGSMSLDHDAAGNSRAYTSGFMQVKGGSHSREGTSGLSGSQIGTLCMGITMIAVSNDARIVFWSGSGAASTISTSAGVNINVSAPPAITTSLAYTPYTISYFPLPTAGLYPNGTGV</sequence>
<accession>A0A6C0JLL4</accession>
<dbReference type="EMBL" id="MN740401">
    <property type="protein sequence ID" value="QHU04534.1"/>
    <property type="molecule type" value="Genomic_DNA"/>
</dbReference>
<evidence type="ECO:0000313" key="1">
    <source>
        <dbReference type="EMBL" id="QHU04534.1"/>
    </source>
</evidence>
<dbReference type="AlphaFoldDB" id="A0A6C0JLL4"/>
<protein>
    <submittedName>
        <fullName evidence="1">Uncharacterized protein</fullName>
    </submittedName>
</protein>
<name>A0A6C0JLL4_9ZZZZ</name>